<name>A0A6F9DCL9_9ASCI</name>
<dbReference type="InterPro" id="IPR029417">
    <property type="entry name" value="FAM227"/>
</dbReference>
<dbReference type="EMBL" id="LR785037">
    <property type="protein sequence ID" value="CAB3244464.1"/>
    <property type="molecule type" value="mRNA"/>
</dbReference>
<accession>A0A6F9DCL9</accession>
<gene>
    <name evidence="4" type="primary">Fam227b</name>
</gene>
<keyword evidence="2" id="KW-0175">Coiled coil</keyword>
<reference evidence="4" key="1">
    <citation type="submission" date="2020-04" db="EMBL/GenBank/DDBJ databases">
        <authorList>
            <person name="Neveu A P."/>
        </authorList>
    </citation>
    <scope>NUCLEOTIDE SEQUENCE</scope>
    <source>
        <tissue evidence="4">Whole embryo</tissue>
    </source>
</reference>
<proteinExistence type="evidence at transcript level"/>
<feature type="coiled-coil region" evidence="2">
    <location>
        <begin position="522"/>
        <end position="549"/>
    </location>
</feature>
<evidence type="ECO:0000256" key="1">
    <source>
        <dbReference type="ARBA" id="ARBA00008666"/>
    </source>
</evidence>
<feature type="compositionally biased region" description="Polar residues" evidence="3">
    <location>
        <begin position="578"/>
        <end position="589"/>
    </location>
</feature>
<dbReference type="Pfam" id="PF14922">
    <property type="entry name" value="FWWh"/>
    <property type="match status" value="1"/>
</dbReference>
<dbReference type="AlphaFoldDB" id="A0A6F9DCL9"/>
<evidence type="ECO:0000256" key="2">
    <source>
        <dbReference type="SAM" id="Coils"/>
    </source>
</evidence>
<dbReference type="PANTHER" id="PTHR33560:SF2">
    <property type="entry name" value="PROTEIN FAM227B"/>
    <property type="match status" value="1"/>
</dbReference>
<evidence type="ECO:0000256" key="3">
    <source>
        <dbReference type="SAM" id="MobiDB-lite"/>
    </source>
</evidence>
<sequence>MLSSNQSALQNPKIAALMASIGGDASDKKTLSHTIPHPPVTFEEFLESEKVNEWPQRLTSEGILDVSEMSHSLWTLDDIKQDLLKSAPFGLDNLIDMEERMNEFSERLDYFSTYITSPDERPSRIPDNLFHAPKKEDLEKAGQLDAVKLHHSRRKKKKDMKQTMQEAAQASRTRNIEYITFPGFRPKELTELPSQLEAPQLLNRITEAQTFNKGFLKMWKKLFLSEGSVALLQDIFWWFFLENFEHNPHAQDRIFTRIADSYVAVFFSAHPDIRDKFMLEFPRCMAQAVYLTFCEAFPESHDRFTEEFVSELAFLISEWSTGVRSPVDEWKKWPWSKLGVNPGNMGDGMASTDHEGALAMRGAAEVTRDMSFDVDALLPSVDLAPPSGTDELPEILVGLADEEGTAQPKKSTGDPGSRQDSHPKSAVRSLRQQKQRSMSLTNSAQAGPGPDFERVLFNLGGRSPLVAHHLYFKHLKDKDSVGKSMRRTEVLQLPAPGVTFQDVIAKSKKTVRSLHAQRERSLESLQADVAKVRKAKRVAVREIQQLQESLKDPLEIKIRSDKVLDQALERGIHRASTYGGSKSSLTQQPDLIKDDFNDNGQFPS</sequence>
<comment type="similarity">
    <text evidence="1">Belongs to the FAM227 family.</text>
</comment>
<feature type="region of interest" description="Disordered" evidence="3">
    <location>
        <begin position="575"/>
        <end position="604"/>
    </location>
</feature>
<feature type="compositionally biased region" description="Polar residues" evidence="3">
    <location>
        <begin position="430"/>
        <end position="445"/>
    </location>
</feature>
<dbReference type="PANTHER" id="PTHR33560">
    <property type="entry name" value="PROTEIN FAM227B"/>
    <property type="match status" value="1"/>
</dbReference>
<feature type="region of interest" description="Disordered" evidence="3">
    <location>
        <begin position="402"/>
        <end position="450"/>
    </location>
</feature>
<organism evidence="4">
    <name type="scientific">Phallusia mammillata</name>
    <dbReference type="NCBI Taxonomy" id="59560"/>
    <lineage>
        <taxon>Eukaryota</taxon>
        <taxon>Metazoa</taxon>
        <taxon>Chordata</taxon>
        <taxon>Tunicata</taxon>
        <taxon>Ascidiacea</taxon>
        <taxon>Phlebobranchia</taxon>
        <taxon>Ascidiidae</taxon>
        <taxon>Phallusia</taxon>
    </lineage>
</organism>
<evidence type="ECO:0000313" key="4">
    <source>
        <dbReference type="EMBL" id="CAB3244464.1"/>
    </source>
</evidence>
<protein>
    <submittedName>
        <fullName evidence="4">Protein FAM227B</fullName>
    </submittedName>
</protein>